<dbReference type="CDD" id="cd06170">
    <property type="entry name" value="LuxR_C_like"/>
    <property type="match status" value="1"/>
</dbReference>
<accession>A0ABU3VLW7</accession>
<comment type="caution">
    <text evidence="2">The sequence shown here is derived from an EMBL/GenBank/DDBJ whole genome shotgun (WGS) entry which is preliminary data.</text>
</comment>
<evidence type="ECO:0000313" key="2">
    <source>
        <dbReference type="EMBL" id="MDU9007193.1"/>
    </source>
</evidence>
<dbReference type="SMART" id="SM00421">
    <property type="entry name" value="HTH_LUXR"/>
    <property type="match status" value="1"/>
</dbReference>
<sequence>MSQRYERGSIIQLLMPYASRCVQFHVTVNHCRANGIIHLGYAVQKVGVYHVPNSWWLGRMNTQDLDFTLKIYDAVADPIAWQPVLDEVVDRTKAHGSIVFEWNETGGSRHLTAPLHSGRYPASLLSLYLDKCAHLEERDQDIVRKHTADYDAVELLDDTLIASTSEELRRSEHVKFLESIGIFHRAAGVMNKDNRWISLFSLQLGAGRPQLSDQERSFLSPQLPHLAKALDLSIPFRQLHQRYKAVLSAMDQLTIGLCVLDQRGLIVARNEEFQRQQEAYRSLRVGADGRLLLGSANANKRLSDLMEHATRHGQFGARPRKESILSNPTDALCVEVSPLHNASEMGSATFDGFLICSTDTSLPMLCNVERVGAAFGLTNTETALVEPIAQGLTNPEIADRRERAVATINVQIKAILSKSGCANRTQFVRAMMRFGTQFLRDDAPKKE</sequence>
<evidence type="ECO:0000259" key="1">
    <source>
        <dbReference type="SMART" id="SM00421"/>
    </source>
</evidence>
<organism evidence="2 3">
    <name type="scientific">Sedimentitalea todarodis</name>
    <dbReference type="NCBI Taxonomy" id="1631240"/>
    <lineage>
        <taxon>Bacteria</taxon>
        <taxon>Pseudomonadati</taxon>
        <taxon>Pseudomonadota</taxon>
        <taxon>Alphaproteobacteria</taxon>
        <taxon>Rhodobacterales</taxon>
        <taxon>Paracoccaceae</taxon>
        <taxon>Sedimentitalea</taxon>
    </lineage>
</organism>
<dbReference type="Pfam" id="PF00196">
    <property type="entry name" value="GerE"/>
    <property type="match status" value="1"/>
</dbReference>
<dbReference type="RefSeq" id="WP_316783027.1">
    <property type="nucleotide sequence ID" value="NZ_JASMWN010000056.1"/>
</dbReference>
<proteinExistence type="predicted"/>
<name>A0ABU3VLW7_9RHOB</name>
<reference evidence="3" key="1">
    <citation type="submission" date="2023-05" db="EMBL/GenBank/DDBJ databases">
        <title>Sedimentitalea sp. nov. JM2-8.</title>
        <authorList>
            <person name="Huang J."/>
        </authorList>
    </citation>
    <scope>NUCLEOTIDE SEQUENCE [LARGE SCALE GENOMIC DNA]</scope>
    <source>
        <strain evidence="3">KHS03</strain>
    </source>
</reference>
<dbReference type="Proteomes" id="UP001255416">
    <property type="component" value="Unassembled WGS sequence"/>
</dbReference>
<gene>
    <name evidence="2" type="ORF">QO231_25640</name>
</gene>
<dbReference type="InterPro" id="IPR000792">
    <property type="entry name" value="Tscrpt_reg_LuxR_C"/>
</dbReference>
<feature type="domain" description="HTH luxR-type" evidence="1">
    <location>
        <begin position="374"/>
        <end position="431"/>
    </location>
</feature>
<dbReference type="Gene3D" id="1.10.10.10">
    <property type="entry name" value="Winged helix-like DNA-binding domain superfamily/Winged helix DNA-binding domain"/>
    <property type="match status" value="1"/>
</dbReference>
<dbReference type="InterPro" id="IPR016032">
    <property type="entry name" value="Sig_transdc_resp-reg_C-effctor"/>
</dbReference>
<dbReference type="InterPro" id="IPR036388">
    <property type="entry name" value="WH-like_DNA-bd_sf"/>
</dbReference>
<dbReference type="EMBL" id="JASMWN010000056">
    <property type="protein sequence ID" value="MDU9007193.1"/>
    <property type="molecule type" value="Genomic_DNA"/>
</dbReference>
<dbReference type="SUPFAM" id="SSF46894">
    <property type="entry name" value="C-terminal effector domain of the bipartite response regulators"/>
    <property type="match status" value="1"/>
</dbReference>
<protein>
    <submittedName>
        <fullName evidence="2">Helix-turn-helix transcriptional regulator</fullName>
    </submittedName>
</protein>
<keyword evidence="3" id="KW-1185">Reference proteome</keyword>
<evidence type="ECO:0000313" key="3">
    <source>
        <dbReference type="Proteomes" id="UP001255416"/>
    </source>
</evidence>